<accession>A0A9X3NBE3</accession>
<dbReference type="PANTHER" id="PTHR13158:SF5">
    <property type="entry name" value="NAD KINASE 2, MITOCHONDRIAL"/>
    <property type="match status" value="1"/>
</dbReference>
<protein>
    <recommendedName>
        <fullName evidence="3">NAD kinase</fullName>
    </recommendedName>
</protein>
<gene>
    <name evidence="1" type="ORF">OJ997_21165</name>
</gene>
<dbReference type="InterPro" id="IPR017437">
    <property type="entry name" value="ATP-NAD_kinase_PpnK-typ_C"/>
</dbReference>
<dbReference type="EMBL" id="JAPDDP010000042">
    <property type="protein sequence ID" value="MDA0182836.1"/>
    <property type="molecule type" value="Genomic_DNA"/>
</dbReference>
<keyword evidence="2" id="KW-1185">Reference proteome</keyword>
<dbReference type="InterPro" id="IPR016064">
    <property type="entry name" value="NAD/diacylglycerol_kinase_sf"/>
</dbReference>
<comment type="caution">
    <text evidence="1">The sequence shown here is derived from an EMBL/GenBank/DDBJ whole genome shotgun (WGS) entry which is preliminary data.</text>
</comment>
<dbReference type="RefSeq" id="WP_270027219.1">
    <property type="nucleotide sequence ID" value="NZ_JAPDDP010000042.1"/>
</dbReference>
<dbReference type="GO" id="GO:0003951">
    <property type="term" value="F:NAD+ kinase activity"/>
    <property type="evidence" value="ECO:0007669"/>
    <property type="project" value="InterPro"/>
</dbReference>
<dbReference type="AlphaFoldDB" id="A0A9X3NBE3"/>
<evidence type="ECO:0008006" key="3">
    <source>
        <dbReference type="Google" id="ProtNLM"/>
    </source>
</evidence>
<sequence>MSLVPRCVLVERPTEFRDLLARHGTREQARFFLGQRGLDIAEVEERHLRYEETRARVLGAVPPSWRSATVAREDLDRFLFAEDDVIVVLGQDGLVANVSKYLGGQPVIGLNPEPERFPGVLVTHRPDALADLCADLAAGRAAIEPRTMVRAALDDGQELRALNEVFLGHRTHQSARYALTVGDVSEHQSSSGLIVATGTGATGWAKSINQGRLALPAPVAPELAWFVREAWESPTTGASLTAGVLASGAALTVTSEIEGVVFGDGIEADHLALDWGQRVTIGAADQRLALVRG</sequence>
<dbReference type="PANTHER" id="PTHR13158">
    <property type="match status" value="1"/>
</dbReference>
<dbReference type="GO" id="GO:0019674">
    <property type="term" value="P:NAD+ metabolic process"/>
    <property type="evidence" value="ECO:0007669"/>
    <property type="project" value="InterPro"/>
</dbReference>
<dbReference type="Proteomes" id="UP001147653">
    <property type="component" value="Unassembled WGS sequence"/>
</dbReference>
<organism evidence="1 2">
    <name type="scientific">Solirubrobacter phytolaccae</name>
    <dbReference type="NCBI Taxonomy" id="1404360"/>
    <lineage>
        <taxon>Bacteria</taxon>
        <taxon>Bacillati</taxon>
        <taxon>Actinomycetota</taxon>
        <taxon>Thermoleophilia</taxon>
        <taxon>Solirubrobacterales</taxon>
        <taxon>Solirubrobacteraceae</taxon>
        <taxon>Solirubrobacter</taxon>
    </lineage>
</organism>
<dbReference type="Gene3D" id="2.60.200.30">
    <property type="entry name" value="Probable inorganic polyphosphate/atp-NAD kinase, domain 2"/>
    <property type="match status" value="1"/>
</dbReference>
<dbReference type="SUPFAM" id="SSF111331">
    <property type="entry name" value="NAD kinase/diacylglycerol kinase-like"/>
    <property type="match status" value="1"/>
</dbReference>
<evidence type="ECO:0000313" key="2">
    <source>
        <dbReference type="Proteomes" id="UP001147653"/>
    </source>
</evidence>
<name>A0A9X3NBE3_9ACTN</name>
<proteinExistence type="predicted"/>
<reference evidence="1" key="1">
    <citation type="submission" date="2022-10" db="EMBL/GenBank/DDBJ databases">
        <title>The WGS of Solirubrobacter phytolaccae KCTC 29190.</title>
        <authorList>
            <person name="Jiang Z."/>
        </authorList>
    </citation>
    <scope>NUCLEOTIDE SEQUENCE</scope>
    <source>
        <strain evidence="1">KCTC 29190</strain>
    </source>
</reference>
<evidence type="ECO:0000313" key="1">
    <source>
        <dbReference type="EMBL" id="MDA0182836.1"/>
    </source>
</evidence>